<dbReference type="RefSeq" id="WP_186864510.1">
    <property type="nucleotide sequence ID" value="NZ_JACOPE010000001.1"/>
</dbReference>
<dbReference type="Gene3D" id="1.10.3720.10">
    <property type="entry name" value="MetI-like"/>
    <property type="match status" value="1"/>
</dbReference>
<dbReference type="Pfam" id="PF00528">
    <property type="entry name" value="BPD_transp_1"/>
    <property type="match status" value="1"/>
</dbReference>
<feature type="transmembrane region" description="Helical" evidence="7">
    <location>
        <begin position="244"/>
        <end position="263"/>
    </location>
</feature>
<dbReference type="CDD" id="cd06261">
    <property type="entry name" value="TM_PBP2"/>
    <property type="match status" value="1"/>
</dbReference>
<keyword evidence="3" id="KW-1003">Cell membrane</keyword>
<comment type="subcellular location">
    <subcellularLocation>
        <location evidence="1 7">Cell membrane</location>
        <topology evidence="1 7">Multi-pass membrane protein</topology>
    </subcellularLocation>
</comment>
<dbReference type="PANTHER" id="PTHR32243">
    <property type="entry name" value="MALTOSE TRANSPORT SYSTEM PERMEASE-RELATED"/>
    <property type="match status" value="1"/>
</dbReference>
<keyword evidence="6 7" id="KW-0472">Membrane</keyword>
<evidence type="ECO:0000256" key="6">
    <source>
        <dbReference type="ARBA" id="ARBA00023136"/>
    </source>
</evidence>
<name>A0ABR7G530_9FIRM</name>
<dbReference type="InterPro" id="IPR000515">
    <property type="entry name" value="MetI-like"/>
</dbReference>
<comment type="similarity">
    <text evidence="7">Belongs to the binding-protein-dependent transport system permease family.</text>
</comment>
<dbReference type="InterPro" id="IPR050901">
    <property type="entry name" value="BP-dep_ABC_trans_perm"/>
</dbReference>
<keyword evidence="2 7" id="KW-0813">Transport</keyword>
<comment type="caution">
    <text evidence="9">The sequence shown here is derived from an EMBL/GenBank/DDBJ whole genome shotgun (WGS) entry which is preliminary data.</text>
</comment>
<dbReference type="SUPFAM" id="SSF161098">
    <property type="entry name" value="MetI-like"/>
    <property type="match status" value="1"/>
</dbReference>
<accession>A0ABR7G530</accession>
<feature type="transmembrane region" description="Helical" evidence="7">
    <location>
        <begin position="12"/>
        <end position="35"/>
    </location>
</feature>
<proteinExistence type="inferred from homology"/>
<dbReference type="PANTHER" id="PTHR32243:SF18">
    <property type="entry name" value="INNER MEMBRANE ABC TRANSPORTER PERMEASE PROTEIN YCJP"/>
    <property type="match status" value="1"/>
</dbReference>
<protein>
    <submittedName>
        <fullName evidence="9">Carbohydrate ABC transporter permease</fullName>
    </submittedName>
</protein>
<dbReference type="PROSITE" id="PS50928">
    <property type="entry name" value="ABC_TM1"/>
    <property type="match status" value="1"/>
</dbReference>
<feature type="domain" description="ABC transmembrane type-1" evidence="8">
    <location>
        <begin position="73"/>
        <end position="263"/>
    </location>
</feature>
<evidence type="ECO:0000256" key="1">
    <source>
        <dbReference type="ARBA" id="ARBA00004651"/>
    </source>
</evidence>
<feature type="transmembrane region" description="Helical" evidence="7">
    <location>
        <begin position="107"/>
        <end position="129"/>
    </location>
</feature>
<evidence type="ECO:0000256" key="5">
    <source>
        <dbReference type="ARBA" id="ARBA00022989"/>
    </source>
</evidence>
<organism evidence="9 10">
    <name type="scientific">Ruminococcus hominis</name>
    <dbReference type="NCBI Taxonomy" id="2763065"/>
    <lineage>
        <taxon>Bacteria</taxon>
        <taxon>Bacillati</taxon>
        <taxon>Bacillota</taxon>
        <taxon>Clostridia</taxon>
        <taxon>Eubacteriales</taxon>
        <taxon>Oscillospiraceae</taxon>
        <taxon>Ruminococcus</taxon>
    </lineage>
</organism>
<evidence type="ECO:0000256" key="3">
    <source>
        <dbReference type="ARBA" id="ARBA00022475"/>
    </source>
</evidence>
<evidence type="ECO:0000256" key="7">
    <source>
        <dbReference type="RuleBase" id="RU363032"/>
    </source>
</evidence>
<evidence type="ECO:0000313" key="9">
    <source>
        <dbReference type="EMBL" id="MBC5682543.1"/>
    </source>
</evidence>
<feature type="transmembrane region" description="Helical" evidence="7">
    <location>
        <begin position="77"/>
        <end position="98"/>
    </location>
</feature>
<evidence type="ECO:0000256" key="2">
    <source>
        <dbReference type="ARBA" id="ARBA00022448"/>
    </source>
</evidence>
<evidence type="ECO:0000259" key="8">
    <source>
        <dbReference type="PROSITE" id="PS50928"/>
    </source>
</evidence>
<keyword evidence="4 7" id="KW-0812">Transmembrane</keyword>
<dbReference type="EMBL" id="JACOPE010000001">
    <property type="protein sequence ID" value="MBC5682543.1"/>
    <property type="molecule type" value="Genomic_DNA"/>
</dbReference>
<keyword evidence="5 7" id="KW-1133">Transmembrane helix</keyword>
<reference evidence="9 10" key="1">
    <citation type="submission" date="2020-08" db="EMBL/GenBank/DDBJ databases">
        <title>Genome public.</title>
        <authorList>
            <person name="Liu C."/>
            <person name="Sun Q."/>
        </authorList>
    </citation>
    <scope>NUCLEOTIDE SEQUENCE [LARGE SCALE GENOMIC DNA]</scope>
    <source>
        <strain evidence="9 10">NSJ-13</strain>
    </source>
</reference>
<dbReference type="InterPro" id="IPR035906">
    <property type="entry name" value="MetI-like_sf"/>
</dbReference>
<keyword evidence="10" id="KW-1185">Reference proteome</keyword>
<feature type="transmembrane region" description="Helical" evidence="7">
    <location>
        <begin position="185"/>
        <end position="207"/>
    </location>
</feature>
<gene>
    <name evidence="9" type="ORF">H8S40_02940</name>
</gene>
<feature type="transmembrane region" description="Helical" evidence="7">
    <location>
        <begin position="141"/>
        <end position="164"/>
    </location>
</feature>
<evidence type="ECO:0000256" key="4">
    <source>
        <dbReference type="ARBA" id="ARBA00022692"/>
    </source>
</evidence>
<dbReference type="Proteomes" id="UP000631576">
    <property type="component" value="Unassembled WGS sequence"/>
</dbReference>
<evidence type="ECO:0000313" key="10">
    <source>
        <dbReference type="Proteomes" id="UP000631576"/>
    </source>
</evidence>
<sequence>MKKNRRNEKIRNYIVRYFFIIVWVIIALLPIYSALMTSLTPFAKLGERMLYPEYFHWENYIEVATQTPLWEYLKASIIYALGTSFFTIIISILAAYALSRFQFRFKVAFMMVIVAIQVIPQIVIVTPLYGLSNSMGLYDTYLIVVLAMVASAIANPILLLKGFFDSISVTLEEAAAVDGCTRFQALVKIILPVSLPALTTAFALSFFSGWDAYLYPMILTSSPGKVSMTVGLSRMKDIVTPWNWIMAGTIIAIIPPILIYLIAQKYLVGGLTAGSDK</sequence>